<reference evidence="1" key="1">
    <citation type="submission" date="2019-02" db="EMBL/GenBank/DDBJ databases">
        <authorList>
            <person name="Gruber-Vodicka R. H."/>
            <person name="Seah K. B. B."/>
        </authorList>
    </citation>
    <scope>NUCLEOTIDE SEQUENCE</scope>
    <source>
        <strain evidence="1">BECK_BY7</strain>
    </source>
</reference>
<organism evidence="1">
    <name type="scientific">Candidatus Kentrum sp. LFY</name>
    <dbReference type="NCBI Taxonomy" id="2126342"/>
    <lineage>
        <taxon>Bacteria</taxon>
        <taxon>Pseudomonadati</taxon>
        <taxon>Pseudomonadota</taxon>
        <taxon>Gammaproteobacteria</taxon>
        <taxon>Candidatus Kentrum</taxon>
    </lineage>
</organism>
<evidence type="ECO:0000313" key="1">
    <source>
        <dbReference type="EMBL" id="VFK12777.1"/>
    </source>
</evidence>
<accession>A0A450W6V5</accession>
<gene>
    <name evidence="1" type="ORF">BECKLFY1418C_GA0070996_100182</name>
</gene>
<protein>
    <submittedName>
        <fullName evidence="1">Uncharacterized protein</fullName>
    </submittedName>
</protein>
<dbReference type="EMBL" id="CAADFN010000001">
    <property type="protein sequence ID" value="VFK12777.1"/>
    <property type="molecule type" value="Genomic_DNA"/>
</dbReference>
<sequence>MSATPKDLHNAILDAFKAKFGERIKTYGAYRPFETAPIKTPAILLNLEDAGLGEDIGDKRTPMLWQVTLHCILSFQTPDVEVAIRDFASQVFRMVPYNKWGLGSDVSFPSQQDLHAGPGEFKEGKHGFESWYVTWPQTLYLGESLWDEEEFVIADVYVGSDPELQTGDGDFRKISDY</sequence>
<name>A0A450W6V5_9GAMM</name>
<dbReference type="AlphaFoldDB" id="A0A450W6V5"/>
<proteinExistence type="predicted"/>